<keyword evidence="4 6" id="KW-1133">Transmembrane helix</keyword>
<reference evidence="8" key="1">
    <citation type="journal article" date="2021" name="PeerJ">
        <title>Extensive microbial diversity within the chicken gut microbiome revealed by metagenomics and culture.</title>
        <authorList>
            <person name="Gilroy R."/>
            <person name="Ravi A."/>
            <person name="Getino M."/>
            <person name="Pursley I."/>
            <person name="Horton D.L."/>
            <person name="Alikhan N.F."/>
            <person name="Baker D."/>
            <person name="Gharbi K."/>
            <person name="Hall N."/>
            <person name="Watson M."/>
            <person name="Adriaenssens E.M."/>
            <person name="Foster-Nyarko E."/>
            <person name="Jarju S."/>
            <person name="Secka A."/>
            <person name="Antonio M."/>
            <person name="Oren A."/>
            <person name="Chaudhuri R.R."/>
            <person name="La Ragione R."/>
            <person name="Hildebrand F."/>
            <person name="Pallen M.J."/>
        </authorList>
    </citation>
    <scope>NUCLEOTIDE SEQUENCE</scope>
    <source>
        <strain evidence="8">USAMLcec4-12693</strain>
    </source>
</reference>
<reference evidence="8" key="2">
    <citation type="submission" date="2021-09" db="EMBL/GenBank/DDBJ databases">
        <authorList>
            <person name="Gilroy R."/>
        </authorList>
    </citation>
    <scope>NUCLEOTIDE SEQUENCE</scope>
    <source>
        <strain evidence="8">USAMLcec4-12693</strain>
    </source>
</reference>
<evidence type="ECO:0000256" key="2">
    <source>
        <dbReference type="ARBA" id="ARBA00022475"/>
    </source>
</evidence>
<dbReference type="PANTHER" id="PTHR35007">
    <property type="entry name" value="INTEGRAL MEMBRANE PROTEIN-RELATED"/>
    <property type="match status" value="1"/>
</dbReference>
<evidence type="ECO:0000256" key="6">
    <source>
        <dbReference type="SAM" id="Phobius"/>
    </source>
</evidence>
<evidence type="ECO:0000259" key="7">
    <source>
        <dbReference type="Pfam" id="PF00482"/>
    </source>
</evidence>
<evidence type="ECO:0000256" key="3">
    <source>
        <dbReference type="ARBA" id="ARBA00022692"/>
    </source>
</evidence>
<evidence type="ECO:0000256" key="1">
    <source>
        <dbReference type="ARBA" id="ARBA00004651"/>
    </source>
</evidence>
<feature type="transmembrane region" description="Helical" evidence="6">
    <location>
        <begin position="206"/>
        <end position="229"/>
    </location>
</feature>
<evidence type="ECO:0000256" key="5">
    <source>
        <dbReference type="ARBA" id="ARBA00023136"/>
    </source>
</evidence>
<dbReference type="Pfam" id="PF00482">
    <property type="entry name" value="T2SSF"/>
    <property type="match status" value="1"/>
</dbReference>
<organism evidence="8 9">
    <name type="scientific">Merdimonas faecis</name>
    <dbReference type="NCBI Taxonomy" id="1653435"/>
    <lineage>
        <taxon>Bacteria</taxon>
        <taxon>Bacillati</taxon>
        <taxon>Bacillota</taxon>
        <taxon>Clostridia</taxon>
        <taxon>Lachnospirales</taxon>
        <taxon>Lachnospiraceae</taxon>
        <taxon>Merdimonas</taxon>
    </lineage>
</organism>
<keyword evidence="3 6" id="KW-0812">Transmembrane</keyword>
<feature type="transmembrane region" description="Helical" evidence="6">
    <location>
        <begin position="181"/>
        <end position="200"/>
    </location>
</feature>
<feature type="transmembrane region" description="Helical" evidence="6">
    <location>
        <begin position="23"/>
        <end position="42"/>
    </location>
</feature>
<evidence type="ECO:0000313" key="8">
    <source>
        <dbReference type="EMBL" id="HJH49405.1"/>
    </source>
</evidence>
<accession>A0A9D2VX59</accession>
<dbReference type="AlphaFoldDB" id="A0A9D2VX59"/>
<dbReference type="InterPro" id="IPR018076">
    <property type="entry name" value="T2SS_GspF_dom"/>
</dbReference>
<protein>
    <submittedName>
        <fullName evidence="8">Type II secretion system F family protein</fullName>
    </submittedName>
</protein>
<keyword evidence="5 6" id="KW-0472">Membrane</keyword>
<gene>
    <name evidence="8" type="ORF">K8V39_03985</name>
</gene>
<feature type="domain" description="Type II secretion system protein GspF" evidence="7">
    <location>
        <begin position="65"/>
        <end position="195"/>
    </location>
</feature>
<dbReference type="PANTHER" id="PTHR35007:SF1">
    <property type="entry name" value="PILUS ASSEMBLY PROTEIN"/>
    <property type="match status" value="1"/>
</dbReference>
<comment type="subcellular location">
    <subcellularLocation>
        <location evidence="1">Cell membrane</location>
        <topology evidence="1">Multi-pass membrane protein</topology>
    </subcellularLocation>
</comment>
<comment type="caution">
    <text evidence="8">The sequence shown here is derived from an EMBL/GenBank/DDBJ whole genome shotgun (WGS) entry which is preliminary data.</text>
</comment>
<proteinExistence type="predicted"/>
<dbReference type="EMBL" id="DYXE01000039">
    <property type="protein sequence ID" value="HJH49405.1"/>
    <property type="molecule type" value="Genomic_DNA"/>
</dbReference>
<evidence type="ECO:0000256" key="4">
    <source>
        <dbReference type="ARBA" id="ARBA00022989"/>
    </source>
</evidence>
<name>A0A9D2VX59_9FIRM</name>
<dbReference type="GO" id="GO:0005886">
    <property type="term" value="C:plasma membrane"/>
    <property type="evidence" value="ECO:0007669"/>
    <property type="project" value="UniProtKB-SubCell"/>
</dbReference>
<dbReference type="RefSeq" id="WP_277236835.1">
    <property type="nucleotide sequence ID" value="NZ_CALWFG010000003.1"/>
</dbReference>
<keyword evidence="2" id="KW-1003">Cell membrane</keyword>
<sequence>MTKREWLWITAKATGITAVTAWLYYRSLWAGILLFPLWIWHWRLMVREEYRKKESDFAQQFKEAILTLSSSLNTGYSVENAFRETQKEMRLIYPEKARISKELQIIVRQLRLQVTVEQVLEEFAGRVELEDLRSFASVFISAKRSGGDMLAIIKDTAGQISDKIDVKREIDTILAAKQYEFRVMSAVPYVIIGYMSFSFPEFMDSLYGNAAGTGVMTVCLMVYIGAYYLGLRIIRIEV</sequence>
<evidence type="ECO:0000313" key="9">
    <source>
        <dbReference type="Proteomes" id="UP000813420"/>
    </source>
</evidence>
<dbReference type="Proteomes" id="UP000813420">
    <property type="component" value="Unassembled WGS sequence"/>
</dbReference>